<dbReference type="GO" id="GO:0008482">
    <property type="term" value="F:sulfite oxidase activity"/>
    <property type="evidence" value="ECO:0007669"/>
    <property type="project" value="TreeGrafter"/>
</dbReference>
<gene>
    <name evidence="4" type="ORF">SAMN05421748_112102</name>
</gene>
<dbReference type="InterPro" id="IPR014756">
    <property type="entry name" value="Ig_E-set"/>
</dbReference>
<feature type="transmembrane region" description="Helical" evidence="2">
    <location>
        <begin position="65"/>
        <end position="83"/>
    </location>
</feature>
<evidence type="ECO:0000259" key="3">
    <source>
        <dbReference type="Pfam" id="PF00174"/>
    </source>
</evidence>
<evidence type="ECO:0000313" key="4">
    <source>
        <dbReference type="EMBL" id="SNY51811.1"/>
    </source>
</evidence>
<feature type="region of interest" description="Disordered" evidence="1">
    <location>
        <begin position="535"/>
        <end position="555"/>
    </location>
</feature>
<feature type="region of interest" description="Disordered" evidence="1">
    <location>
        <begin position="170"/>
        <end position="205"/>
    </location>
</feature>
<organism evidence="4 5">
    <name type="scientific">Paractinoplanes atraurantiacus</name>
    <dbReference type="NCBI Taxonomy" id="1036182"/>
    <lineage>
        <taxon>Bacteria</taxon>
        <taxon>Bacillati</taxon>
        <taxon>Actinomycetota</taxon>
        <taxon>Actinomycetes</taxon>
        <taxon>Micromonosporales</taxon>
        <taxon>Micromonosporaceae</taxon>
        <taxon>Paractinoplanes</taxon>
    </lineage>
</organism>
<dbReference type="EMBL" id="OBDY01000012">
    <property type="protein sequence ID" value="SNY51811.1"/>
    <property type="molecule type" value="Genomic_DNA"/>
</dbReference>
<feature type="domain" description="Oxidoreductase molybdopterin-binding" evidence="3">
    <location>
        <begin position="292"/>
        <end position="443"/>
    </location>
</feature>
<evidence type="ECO:0000256" key="2">
    <source>
        <dbReference type="SAM" id="Phobius"/>
    </source>
</evidence>
<keyword evidence="2" id="KW-0812">Transmembrane</keyword>
<name>A0A285IY23_9ACTN</name>
<protein>
    <submittedName>
        <fullName evidence="4">DMSO/TMAO reductase YedYZ, molybdopterin-dependent catalytic subunit</fullName>
    </submittedName>
</protein>
<evidence type="ECO:0000313" key="5">
    <source>
        <dbReference type="Proteomes" id="UP000219612"/>
    </source>
</evidence>
<feature type="transmembrane region" description="Helical" evidence="2">
    <location>
        <begin position="116"/>
        <end position="137"/>
    </location>
</feature>
<feature type="transmembrane region" description="Helical" evidence="2">
    <location>
        <begin position="90"/>
        <end position="110"/>
    </location>
</feature>
<dbReference type="GO" id="GO:0043546">
    <property type="term" value="F:molybdopterin cofactor binding"/>
    <property type="evidence" value="ECO:0007669"/>
    <property type="project" value="TreeGrafter"/>
</dbReference>
<dbReference type="AlphaFoldDB" id="A0A285IY23"/>
<dbReference type="SUPFAM" id="SSF56524">
    <property type="entry name" value="Oxidoreductase molybdopterin-binding domain"/>
    <property type="match status" value="1"/>
</dbReference>
<dbReference type="PANTHER" id="PTHR19372">
    <property type="entry name" value="SULFITE REDUCTASE"/>
    <property type="match status" value="1"/>
</dbReference>
<keyword evidence="2" id="KW-0472">Membrane</keyword>
<dbReference type="Pfam" id="PF00174">
    <property type="entry name" value="Oxidored_molyb"/>
    <property type="match status" value="1"/>
</dbReference>
<feature type="transmembrane region" description="Helical" evidence="2">
    <location>
        <begin position="218"/>
        <end position="239"/>
    </location>
</feature>
<keyword evidence="5" id="KW-1185">Reference proteome</keyword>
<dbReference type="PANTHER" id="PTHR19372:SF7">
    <property type="entry name" value="SULFITE OXIDASE, MITOCHONDRIAL"/>
    <property type="match status" value="1"/>
</dbReference>
<dbReference type="Proteomes" id="UP000219612">
    <property type="component" value="Unassembled WGS sequence"/>
</dbReference>
<dbReference type="GO" id="GO:0020037">
    <property type="term" value="F:heme binding"/>
    <property type="evidence" value="ECO:0007669"/>
    <property type="project" value="TreeGrafter"/>
</dbReference>
<accession>A0A285IY23</accession>
<dbReference type="Gene3D" id="3.90.420.10">
    <property type="entry name" value="Oxidoreductase, molybdopterin-binding domain"/>
    <property type="match status" value="1"/>
</dbReference>
<dbReference type="InterPro" id="IPR036374">
    <property type="entry name" value="OxRdtase_Mopterin-bd_sf"/>
</dbReference>
<dbReference type="Gene3D" id="2.60.40.650">
    <property type="match status" value="1"/>
</dbReference>
<evidence type="ECO:0000256" key="1">
    <source>
        <dbReference type="SAM" id="MobiDB-lite"/>
    </source>
</evidence>
<dbReference type="InterPro" id="IPR000572">
    <property type="entry name" value="OxRdtase_Mopterin-bd_dom"/>
</dbReference>
<dbReference type="GO" id="GO:0006790">
    <property type="term" value="P:sulfur compound metabolic process"/>
    <property type="evidence" value="ECO:0007669"/>
    <property type="project" value="TreeGrafter"/>
</dbReference>
<sequence>MNLSVRSGLSGVAAAAVAVGAAEVVAVLTGPLSAPLLAVGGVVVDNVPGPVKDFGVQVFGVHDKTALIVGTAVLLAIYAYGVGLLAARRWWAGVAGIGLFAAIGVAAAMTRHDAGVFAWLPTVAGAALAVWVLRLLLGMAGAPSIATAGSARTAAATPVGVGAAGGPAGAGLSVSGQHSPQRADGPDHDGPEYVEPGAGQDAYFKGPERLTESERRRFLKALGLAGGVALVGGVAGRLLTGRQAVRQARSEVVLPAPRQTPPVVPAGVQVSGVTPYVSTNADFYRIDTALYPPQVDPATWQLRIHGMVRNPITLTWEQLLQRPMIERYVTLACVSNEVGGDLIGNALWLGTPIKELLDEADPLPGADQVVQRSIDGWTCGTPTAVLRDGRDALLTIGMNGEPLPVDHGFPVRMVVPGLYGYVSACKWITEIELSRFEDFDAYWVPRGWSAQGPIKTESRIDTPRDGAKREAGPVVIGGVAWAQHTGIAKVEVQVDDEPWAEATLAATVSVDTWRQWSYTWQASPGEHRLRVRATDRNGQTQTSTPAPPAPDGATGWHAIKVKIS</sequence>
<reference evidence="4 5" key="1">
    <citation type="submission" date="2017-09" db="EMBL/GenBank/DDBJ databases">
        <authorList>
            <person name="Ehlers B."/>
            <person name="Leendertz F.H."/>
        </authorList>
    </citation>
    <scope>NUCLEOTIDE SEQUENCE [LARGE SCALE GENOMIC DNA]</scope>
    <source>
        <strain evidence="4 5">CGMCC 4.6857</strain>
    </source>
</reference>
<keyword evidence="2" id="KW-1133">Transmembrane helix</keyword>
<dbReference type="SUPFAM" id="SSF81296">
    <property type="entry name" value="E set domains"/>
    <property type="match status" value="1"/>
</dbReference>
<dbReference type="Pfam" id="PF17957">
    <property type="entry name" value="Big_7"/>
    <property type="match status" value="1"/>
</dbReference>
<proteinExistence type="predicted"/>